<dbReference type="Proteomes" id="UP000183649">
    <property type="component" value="Unassembled WGS sequence"/>
</dbReference>
<feature type="transmembrane region" description="Helical" evidence="1">
    <location>
        <begin position="261"/>
        <end position="283"/>
    </location>
</feature>
<keyword evidence="3" id="KW-1185">Reference proteome</keyword>
<feature type="transmembrane region" description="Helical" evidence="1">
    <location>
        <begin position="295"/>
        <end position="314"/>
    </location>
</feature>
<feature type="transmembrane region" description="Helical" evidence="1">
    <location>
        <begin position="192"/>
        <end position="213"/>
    </location>
</feature>
<name>A0A0K6I5S2_9BURK</name>
<dbReference type="OrthoDB" id="9810382at2"/>
<evidence type="ECO:0000256" key="1">
    <source>
        <dbReference type="SAM" id="Phobius"/>
    </source>
</evidence>
<feature type="transmembrane region" description="Helical" evidence="1">
    <location>
        <begin position="136"/>
        <end position="160"/>
    </location>
</feature>
<accession>A0A0K6I5S2</accession>
<feature type="transmembrane region" description="Helical" evidence="1">
    <location>
        <begin position="20"/>
        <end position="48"/>
    </location>
</feature>
<feature type="transmembrane region" description="Helical" evidence="1">
    <location>
        <begin position="69"/>
        <end position="91"/>
    </location>
</feature>
<dbReference type="AlphaFoldDB" id="A0A0K6I5S2"/>
<feature type="transmembrane region" description="Helical" evidence="1">
    <location>
        <begin position="103"/>
        <end position="124"/>
    </location>
</feature>
<sequence length="411" mass="45245">MNSEMLYALRDVAGVPSHPIVFLVLGVLTFALHIAAVHVMLGGTALVLAKAFSRDPMRRRLAAAMTTTAKIAVSVAVVLGVAPLLFVQVTYDPFWYTSNVLSAWWVVGFILLLIAGYMALYFFYSRNHHLDDPQHAVRSGWSLVAALALFLVVGFIMHVLTQQMLSPEKWMEWYAPGGVIDPRGHSLHDYNLWRFGFFIALTAPVTGAWLFAYRRYLHAGHKADAPYLQWVGRLASRMLNVGGVVALVFLGGWMATLPANIAGFATSPIVLLSVALLLLTVALPTLLGQRTLNSSLGYAPFALGAVALIAVAALREVLRYDVLRGVHGYDVFTYPVHMDWYSNVLFFATFALIGGSTLAYFLAVAWKVGHTPKGQIYTPSPAIDRIGTASMWLIGLWIVQFFVVGFIVWAR</sequence>
<feature type="transmembrane region" description="Helical" evidence="1">
    <location>
        <begin position="389"/>
        <end position="410"/>
    </location>
</feature>
<keyword evidence="1" id="KW-0812">Transmembrane</keyword>
<keyword evidence="1" id="KW-0472">Membrane</keyword>
<protein>
    <submittedName>
        <fullName evidence="2">Uncharacterized protein</fullName>
    </submittedName>
</protein>
<proteinExistence type="predicted"/>
<feature type="transmembrane region" description="Helical" evidence="1">
    <location>
        <begin position="344"/>
        <end position="368"/>
    </location>
</feature>
<dbReference type="EMBL" id="CYHF01000007">
    <property type="protein sequence ID" value="CUA98485.1"/>
    <property type="molecule type" value="Genomic_DNA"/>
</dbReference>
<evidence type="ECO:0000313" key="3">
    <source>
        <dbReference type="Proteomes" id="UP000183649"/>
    </source>
</evidence>
<dbReference type="STRING" id="339866.GCA_001418255_02160"/>
<evidence type="ECO:0000313" key="2">
    <source>
        <dbReference type="EMBL" id="CUA98485.1"/>
    </source>
</evidence>
<feature type="transmembrane region" description="Helical" evidence="1">
    <location>
        <begin position="234"/>
        <end position="255"/>
    </location>
</feature>
<reference evidence="3" key="1">
    <citation type="submission" date="2015-08" db="EMBL/GenBank/DDBJ databases">
        <authorList>
            <person name="Varghese N."/>
        </authorList>
    </citation>
    <scope>NUCLEOTIDE SEQUENCE [LARGE SCALE GENOMIC DNA]</scope>
    <source>
        <strain evidence="3">DSM 18181</strain>
    </source>
</reference>
<organism evidence="2 3">
    <name type="scientific">Thiomonas bhubaneswarensis</name>
    <dbReference type="NCBI Taxonomy" id="339866"/>
    <lineage>
        <taxon>Bacteria</taxon>
        <taxon>Pseudomonadati</taxon>
        <taxon>Pseudomonadota</taxon>
        <taxon>Betaproteobacteria</taxon>
        <taxon>Burkholderiales</taxon>
        <taxon>Thiomonas</taxon>
    </lineage>
</organism>
<dbReference type="RefSeq" id="WP_055451021.1">
    <property type="nucleotide sequence ID" value="NZ_CYHF01000007.1"/>
</dbReference>
<keyword evidence="1" id="KW-1133">Transmembrane helix</keyword>
<gene>
    <name evidence="2" type="ORF">Ga0061069_107121</name>
</gene>